<feature type="domain" description="DUF7869" evidence="1">
    <location>
        <begin position="399"/>
        <end position="477"/>
    </location>
</feature>
<dbReference type="OrthoDB" id="2384130at2759"/>
<dbReference type="Pfam" id="PF25273">
    <property type="entry name" value="DUF7869"/>
    <property type="match status" value="1"/>
</dbReference>
<dbReference type="Proteomes" id="UP000265703">
    <property type="component" value="Unassembled WGS sequence"/>
</dbReference>
<comment type="caution">
    <text evidence="2">The sequence shown here is derived from an EMBL/GenBank/DDBJ whole genome shotgun (WGS) entry which is preliminary data.</text>
</comment>
<dbReference type="PANTHER" id="PTHR34415:SF1">
    <property type="entry name" value="INTEGRASE CATALYTIC DOMAIN-CONTAINING PROTEIN"/>
    <property type="match status" value="1"/>
</dbReference>
<reference evidence="2 3" key="1">
    <citation type="submission" date="2018-06" db="EMBL/GenBank/DDBJ databases">
        <title>Comparative genomics reveals the genomic features of Rhizophagus irregularis, R. cerebriforme, R. diaphanum and Gigaspora rosea, and their symbiotic lifestyle signature.</title>
        <authorList>
            <person name="Morin E."/>
            <person name="San Clemente H."/>
            <person name="Chen E.C.H."/>
            <person name="De La Providencia I."/>
            <person name="Hainaut M."/>
            <person name="Kuo A."/>
            <person name="Kohler A."/>
            <person name="Murat C."/>
            <person name="Tang N."/>
            <person name="Roy S."/>
            <person name="Loubradou J."/>
            <person name="Henrissat B."/>
            <person name="Grigoriev I.V."/>
            <person name="Corradi N."/>
            <person name="Roux C."/>
            <person name="Martin F.M."/>
        </authorList>
    </citation>
    <scope>NUCLEOTIDE SEQUENCE [LARGE SCALE GENOMIC DNA]</scope>
    <source>
        <strain evidence="2 3">DAOM 227022</strain>
    </source>
</reference>
<evidence type="ECO:0000313" key="2">
    <source>
        <dbReference type="EMBL" id="RIA85076.1"/>
    </source>
</evidence>
<proteinExistence type="predicted"/>
<dbReference type="PANTHER" id="PTHR34415">
    <property type="entry name" value="INTEGRASE CATALYTIC DOMAIN-CONTAINING PROTEIN"/>
    <property type="match status" value="1"/>
</dbReference>
<organism evidence="2 3">
    <name type="scientific">Glomus cerebriforme</name>
    <dbReference type="NCBI Taxonomy" id="658196"/>
    <lineage>
        <taxon>Eukaryota</taxon>
        <taxon>Fungi</taxon>
        <taxon>Fungi incertae sedis</taxon>
        <taxon>Mucoromycota</taxon>
        <taxon>Glomeromycotina</taxon>
        <taxon>Glomeromycetes</taxon>
        <taxon>Glomerales</taxon>
        <taxon>Glomeraceae</taxon>
        <taxon>Glomus</taxon>
    </lineage>
</organism>
<accession>A0A397SKA5</accession>
<dbReference type="EMBL" id="QKYT01000449">
    <property type="protein sequence ID" value="RIA85076.1"/>
    <property type="molecule type" value="Genomic_DNA"/>
</dbReference>
<name>A0A397SKA5_9GLOM</name>
<dbReference type="AlphaFoldDB" id="A0A397SKA5"/>
<sequence>MEYDIYFENEDANKTILAALAELNNIFFIENSSSECKKNMSEDEENVLVISDDKNFENLNEIDLNNFEFVKNSDNYIEDKVYDNLKSKVKEFFKNRKCSCNSKCYEKIGYERFLECRAGFESLDKKMRDMIIKGQLLAFQKDENTRKVITENRKFLHFNYHYNDDISIYHITYEALVGVNHKYIDAIIKHLREYSLEEHIHGNTSRSPKNMNRVDINYNISCEIYEFLKNYFNIHGIPSPRRHFNKVSSPIIFLPTNYSYSSVYRNYIQAFKDRYENEMHVISKTSFVRIWKLLIPSLQFMSPKSDLCETCEKSKLEIQTKSKSQVMFKIFNGSIHIAYDWAQNVQIPYSPQQIGSIFFKISHKVHIFGVCNTGNFPHTEQTNYIIDKVKLPDEGKQGKEVNCTLSLVWHAIHKYNYRKKKLVIACDNCVGQNKNNYSLFFYSWLIDHDMYDEIELNFMIPGYTKFICDSCFGLIKILYQKSKEELYKEIAPYVDLPYYDITCPKPAEFNTN</sequence>
<dbReference type="STRING" id="658196.A0A397SKA5"/>
<evidence type="ECO:0000313" key="3">
    <source>
        <dbReference type="Proteomes" id="UP000265703"/>
    </source>
</evidence>
<gene>
    <name evidence="2" type="ORF">C1645_831324</name>
</gene>
<evidence type="ECO:0000259" key="1">
    <source>
        <dbReference type="Pfam" id="PF25273"/>
    </source>
</evidence>
<dbReference type="InterPro" id="IPR057191">
    <property type="entry name" value="DUF7869"/>
</dbReference>
<keyword evidence="3" id="KW-1185">Reference proteome</keyword>
<protein>
    <recommendedName>
        <fullName evidence="1">DUF7869 domain-containing protein</fullName>
    </recommendedName>
</protein>